<reference evidence="1" key="1">
    <citation type="submission" date="2020-01" db="EMBL/GenBank/DDBJ databases">
        <authorList>
            <consortium name="DOE Joint Genome Institute"/>
            <person name="Haridas S."/>
            <person name="Albert R."/>
            <person name="Binder M."/>
            <person name="Bloem J."/>
            <person name="Labutti K."/>
            <person name="Salamov A."/>
            <person name="Andreopoulos B."/>
            <person name="Baker S.E."/>
            <person name="Barry K."/>
            <person name="Bills G."/>
            <person name="Bluhm B.H."/>
            <person name="Cannon C."/>
            <person name="Castanera R."/>
            <person name="Culley D.E."/>
            <person name="Daum C."/>
            <person name="Ezra D."/>
            <person name="Gonzalez J.B."/>
            <person name="Henrissat B."/>
            <person name="Kuo A."/>
            <person name="Liang C."/>
            <person name="Lipzen A."/>
            <person name="Lutzoni F."/>
            <person name="Magnuson J."/>
            <person name="Mondo S."/>
            <person name="Nolan M."/>
            <person name="Ohm R."/>
            <person name="Pangilinan J."/>
            <person name="Park H.-J."/>
            <person name="Ramirez L."/>
            <person name="Alfaro M."/>
            <person name="Sun H."/>
            <person name="Tritt A."/>
            <person name="Yoshinaga Y."/>
            <person name="Zwiers L.-H."/>
            <person name="Turgeon B.G."/>
            <person name="Goodwin S.B."/>
            <person name="Spatafora J.W."/>
            <person name="Crous P.W."/>
            <person name="Grigoriev I.V."/>
        </authorList>
    </citation>
    <scope>NUCLEOTIDE SEQUENCE</scope>
    <source>
        <strain evidence="1">IPT5</strain>
    </source>
</reference>
<sequence length="520" mass="58214">MPSINDLPTELDARIARVLFADEDMSSMSALSQVSNNYRVDVEPLLYQSIRMYYYKPASWTRLLLTLLEHPKLALHIHRVHLVTDRVQSEDVDNEQEAYGQVPLYLYRGRISTAIDTVFGKMEQQALHSLNFSEYSARSRRSYQSTTGHSLIHLDHDDDITLSAKDWWMSQLMWKTYQPFDATLALILCMATNLTDVWSEEPTGGSKIIRTLMRARWRSNTDHPFKRLEDLRFTHPQVASGPLPILPSTYMLIVDSLADRNTIDESVLALSTPHPLPPAPKLEILRFINLRNVSPNAFPTLLFSPWVANLKQFTVSNCGLLDNDTDVFDIVHALANHAPQLRKFAFSQQGPYGEFGLLEANHFRDLTNLTQLVVDFDLLVAEGDDDLEAFKDLYAIFPASLEDLSLACVGTETLHSVIAAFQSKFAGAEDPGKAEADALGRLARSVGLKAVTICLYSSWARACKLTLHDVAILRDAADVLEGRGLVFGVCCSDGVTQCALIEPGFTSPFLLEYALEDEAM</sequence>
<dbReference type="OrthoDB" id="3756400at2759"/>
<dbReference type="AlphaFoldDB" id="A0A6A7BPU1"/>
<proteinExistence type="predicted"/>
<evidence type="ECO:0000313" key="2">
    <source>
        <dbReference type="Proteomes" id="UP000799423"/>
    </source>
</evidence>
<keyword evidence="2" id="KW-1185">Reference proteome</keyword>
<dbReference type="Proteomes" id="UP000799423">
    <property type="component" value="Unassembled WGS sequence"/>
</dbReference>
<name>A0A6A7BPU1_9PLEO</name>
<accession>A0A6A7BPU1</accession>
<gene>
    <name evidence="1" type="ORF">T440DRAFT_474268</name>
</gene>
<protein>
    <submittedName>
        <fullName evidence="1">Uncharacterized protein</fullName>
    </submittedName>
</protein>
<evidence type="ECO:0000313" key="1">
    <source>
        <dbReference type="EMBL" id="KAF2856937.1"/>
    </source>
</evidence>
<organism evidence="1 2">
    <name type="scientific">Plenodomus tracheiphilus IPT5</name>
    <dbReference type="NCBI Taxonomy" id="1408161"/>
    <lineage>
        <taxon>Eukaryota</taxon>
        <taxon>Fungi</taxon>
        <taxon>Dikarya</taxon>
        <taxon>Ascomycota</taxon>
        <taxon>Pezizomycotina</taxon>
        <taxon>Dothideomycetes</taxon>
        <taxon>Pleosporomycetidae</taxon>
        <taxon>Pleosporales</taxon>
        <taxon>Pleosporineae</taxon>
        <taxon>Leptosphaeriaceae</taxon>
        <taxon>Plenodomus</taxon>
    </lineage>
</organism>
<dbReference type="EMBL" id="MU006288">
    <property type="protein sequence ID" value="KAF2856937.1"/>
    <property type="molecule type" value="Genomic_DNA"/>
</dbReference>